<dbReference type="RefSeq" id="WP_014944082.1">
    <property type="nucleotide sequence ID" value="NZ_CP041038.1"/>
</dbReference>
<comment type="similarity">
    <text evidence="1 4">Belongs to the 5-formyltetrahydrofolate cyclo-ligase family.</text>
</comment>
<dbReference type="InterPro" id="IPR002698">
    <property type="entry name" value="FTHF_cligase"/>
</dbReference>
<keyword evidence="4" id="KW-0460">Magnesium</keyword>
<evidence type="ECO:0000313" key="6">
    <source>
        <dbReference type="Proteomes" id="UP000320536"/>
    </source>
</evidence>
<evidence type="ECO:0000256" key="4">
    <source>
        <dbReference type="RuleBase" id="RU361279"/>
    </source>
</evidence>
<protein>
    <recommendedName>
        <fullName evidence="4">5-formyltetrahydrofolate cyclo-ligase</fullName>
        <ecNumber evidence="4">6.3.3.2</ecNumber>
    </recommendedName>
</protein>
<keyword evidence="3 4" id="KW-0067">ATP-binding</keyword>
<dbReference type="PANTHER" id="PTHR23407:SF1">
    <property type="entry name" value="5-FORMYLTETRAHYDROFOLATE CYCLO-LIGASE"/>
    <property type="match status" value="1"/>
</dbReference>
<dbReference type="PIRSF" id="PIRSF006806">
    <property type="entry name" value="FTHF_cligase"/>
    <property type="match status" value="1"/>
</dbReference>
<comment type="catalytic activity">
    <reaction evidence="4">
        <text>(6S)-5-formyl-5,6,7,8-tetrahydrofolate + ATP = (6R)-5,10-methenyltetrahydrofolate + ADP + phosphate</text>
        <dbReference type="Rhea" id="RHEA:10488"/>
        <dbReference type="ChEBI" id="CHEBI:30616"/>
        <dbReference type="ChEBI" id="CHEBI:43474"/>
        <dbReference type="ChEBI" id="CHEBI:57455"/>
        <dbReference type="ChEBI" id="CHEBI:57457"/>
        <dbReference type="ChEBI" id="CHEBI:456216"/>
        <dbReference type="EC" id="6.3.3.2"/>
    </reaction>
</comment>
<dbReference type="GO" id="GO:0030272">
    <property type="term" value="F:5-formyltetrahydrofolate cyclo-ligase activity"/>
    <property type="evidence" value="ECO:0007669"/>
    <property type="project" value="UniProtKB-EC"/>
</dbReference>
<sequence length="180" mass="20201">MDTSVTTDKNKQREFFSSLRQSIQEPRLSQASQAIAAFVRLLPKGSCVLSFVPFRSEININLANQILIEDFSLALPKIDNHELTPVLVSSLNTLSKIVHPLRISEFNLHCISPQDITHVLVPGLAFDNDNYRLGYGGGCHDRWLANYPHLISIGVGFREQKTPILPRESHDIPLSQLFLA</sequence>
<dbReference type="InterPro" id="IPR037171">
    <property type="entry name" value="NagB/RpiA_transferase-like"/>
</dbReference>
<dbReference type="InterPro" id="IPR024185">
    <property type="entry name" value="FTHF_cligase-like_sf"/>
</dbReference>
<comment type="cofactor">
    <cofactor evidence="4">
        <name>Mg(2+)</name>
        <dbReference type="ChEBI" id="CHEBI:18420"/>
    </cofactor>
</comment>
<dbReference type="PANTHER" id="PTHR23407">
    <property type="entry name" value="ATPASE INHIBITOR/5-FORMYLTETRAHYDROFOLATE CYCLO-LIGASE"/>
    <property type="match status" value="1"/>
</dbReference>
<evidence type="ECO:0000256" key="3">
    <source>
        <dbReference type="ARBA" id="ARBA00022840"/>
    </source>
</evidence>
<accession>A0ABX5VXD9</accession>
<dbReference type="Pfam" id="PF01812">
    <property type="entry name" value="5-FTHF_cyc-lig"/>
    <property type="match status" value="1"/>
</dbReference>
<dbReference type="SUPFAM" id="SSF100950">
    <property type="entry name" value="NagB/RpiA/CoA transferase-like"/>
    <property type="match status" value="1"/>
</dbReference>
<organism evidence="5 6">
    <name type="scientific">Chlamydophila parapsittaci</name>
    <dbReference type="NCBI Taxonomy" id="344886"/>
    <lineage>
        <taxon>Bacteria</taxon>
        <taxon>Pseudomonadati</taxon>
        <taxon>Chlamydiota</taxon>
        <taxon>Chlamydiia</taxon>
        <taxon>Chlamydiales</taxon>
        <taxon>Chlamydiaceae</taxon>
        <taxon>Chlamydia/Chlamydophila group</taxon>
        <taxon>Chlamydia</taxon>
    </lineage>
</organism>
<gene>
    <name evidence="5" type="ORF">FI836_02595</name>
</gene>
<dbReference type="NCBIfam" id="TIGR02727">
    <property type="entry name" value="MTHFS_bact"/>
    <property type="match status" value="1"/>
</dbReference>
<keyword evidence="5" id="KW-0436">Ligase</keyword>
<keyword evidence="4" id="KW-0479">Metal-binding</keyword>
<dbReference type="Gene3D" id="3.40.50.10420">
    <property type="entry name" value="NagB/RpiA/CoA transferase-like"/>
    <property type="match status" value="1"/>
</dbReference>
<evidence type="ECO:0000256" key="1">
    <source>
        <dbReference type="ARBA" id="ARBA00010638"/>
    </source>
</evidence>
<reference evidence="5 6" key="1">
    <citation type="journal article" date="2020" name="Data Brief">
        <title>Data of de novo genome assembly of the Chlamydia psittaci strain isolated from the livestock in Volga Region, Russian Federation.</title>
        <authorList>
            <person name="Feodorova V.A."/>
            <person name="Zaitsev S.S."/>
            <person name="Khizhnyakova M.A."/>
            <person name="Saltykov Y.V."/>
            <person name="Evstifeev V.V."/>
            <person name="Khusainov F.M."/>
            <person name="Yakovlev S.I."/>
            <person name="Larionova O.S."/>
            <person name="Motin V.L."/>
        </authorList>
    </citation>
    <scope>NUCLEOTIDE SEQUENCE [LARGE SCALE GENOMIC DNA]</scope>
    <source>
        <strain evidence="5 6">Rostinovo-70</strain>
    </source>
</reference>
<keyword evidence="6" id="KW-1185">Reference proteome</keyword>
<dbReference type="Proteomes" id="UP000320536">
    <property type="component" value="Chromosome"/>
</dbReference>
<dbReference type="EMBL" id="CP041038">
    <property type="protein sequence ID" value="QDE37191.1"/>
    <property type="molecule type" value="Genomic_DNA"/>
</dbReference>
<evidence type="ECO:0000313" key="5">
    <source>
        <dbReference type="EMBL" id="QDE37191.1"/>
    </source>
</evidence>
<name>A0ABX5VXD9_9CHLA</name>
<dbReference type="EC" id="6.3.3.2" evidence="4"/>
<proteinExistence type="inferred from homology"/>
<evidence type="ECO:0000256" key="2">
    <source>
        <dbReference type="ARBA" id="ARBA00022741"/>
    </source>
</evidence>
<keyword evidence="2 4" id="KW-0547">Nucleotide-binding</keyword>